<comment type="similarity">
    <text evidence="1">Belongs to the peptidase C59 family.</text>
</comment>
<organism evidence="4 5">
    <name type="scientific">Lentilactobacillus senioris DSM 24302 = JCM 17472</name>
    <dbReference type="NCBI Taxonomy" id="1423802"/>
    <lineage>
        <taxon>Bacteria</taxon>
        <taxon>Bacillati</taxon>
        <taxon>Bacillota</taxon>
        <taxon>Bacilli</taxon>
        <taxon>Lactobacillales</taxon>
        <taxon>Lactobacillaceae</taxon>
        <taxon>Lentilactobacillus</taxon>
    </lineage>
</organism>
<dbReference type="PANTHER" id="PTHR35527:SF2">
    <property type="entry name" value="HYDROLASE"/>
    <property type="match status" value="1"/>
</dbReference>
<reference evidence="4 5" key="1">
    <citation type="journal article" date="2015" name="Genome Announc.">
        <title>Expanding the biotechnology potential of lactobacilli through comparative genomics of 213 strains and associated genera.</title>
        <authorList>
            <person name="Sun Z."/>
            <person name="Harris H.M."/>
            <person name="McCann A."/>
            <person name="Guo C."/>
            <person name="Argimon S."/>
            <person name="Zhang W."/>
            <person name="Yang X."/>
            <person name="Jeffery I.B."/>
            <person name="Cooney J.C."/>
            <person name="Kagawa T.F."/>
            <person name="Liu W."/>
            <person name="Song Y."/>
            <person name="Salvetti E."/>
            <person name="Wrobel A."/>
            <person name="Rasinkangas P."/>
            <person name="Parkhill J."/>
            <person name="Rea M.C."/>
            <person name="O'Sullivan O."/>
            <person name="Ritari J."/>
            <person name="Douillard F.P."/>
            <person name="Paul Ross R."/>
            <person name="Yang R."/>
            <person name="Briner A.E."/>
            <person name="Felis G.E."/>
            <person name="de Vos W.M."/>
            <person name="Barrangou R."/>
            <person name="Klaenhammer T.R."/>
            <person name="Caufield P.W."/>
            <person name="Cui Y."/>
            <person name="Zhang H."/>
            <person name="O'Toole P.W."/>
        </authorList>
    </citation>
    <scope>NUCLEOTIDE SEQUENCE [LARGE SCALE GENOMIC DNA]</scope>
    <source>
        <strain evidence="4 5">DSM 24302</strain>
    </source>
</reference>
<gene>
    <name evidence="4" type="ORF">FC56_GL000901</name>
</gene>
<evidence type="ECO:0000313" key="4">
    <source>
        <dbReference type="EMBL" id="KRM93236.1"/>
    </source>
</evidence>
<dbReference type="Gene3D" id="3.60.60.10">
    <property type="entry name" value="Penicillin V Acylase, Chain A"/>
    <property type="match status" value="1"/>
</dbReference>
<dbReference type="PATRIC" id="fig|1423802.4.peg.914"/>
<comment type="caution">
    <text evidence="4">The sequence shown here is derived from an EMBL/GenBank/DDBJ whole genome shotgun (WGS) entry which is preliminary data.</text>
</comment>
<keyword evidence="2 4" id="KW-0378">Hydrolase</keyword>
<keyword evidence="5" id="KW-1185">Reference proteome</keyword>
<dbReference type="PANTHER" id="PTHR35527">
    <property type="entry name" value="CHOLOYLGLYCINE HYDROLASE"/>
    <property type="match status" value="1"/>
</dbReference>
<dbReference type="STRING" id="1423802.FC56_GL000901"/>
<name>A0A0R2CUB3_9LACO</name>
<evidence type="ECO:0000313" key="5">
    <source>
        <dbReference type="Proteomes" id="UP000051256"/>
    </source>
</evidence>
<dbReference type="Pfam" id="PF02275">
    <property type="entry name" value="CBAH"/>
    <property type="match status" value="1"/>
</dbReference>
<dbReference type="GO" id="GO:0016787">
    <property type="term" value="F:hydrolase activity"/>
    <property type="evidence" value="ECO:0007669"/>
    <property type="project" value="UniProtKB-KW"/>
</dbReference>
<evidence type="ECO:0000256" key="2">
    <source>
        <dbReference type="ARBA" id="ARBA00022801"/>
    </source>
</evidence>
<proteinExistence type="inferred from homology"/>
<dbReference type="InterPro" id="IPR029132">
    <property type="entry name" value="CBAH/NAAA_C"/>
</dbReference>
<evidence type="ECO:0000259" key="3">
    <source>
        <dbReference type="Pfam" id="PF02275"/>
    </source>
</evidence>
<protein>
    <submittedName>
        <fullName evidence="4">Choloylglycine hydrolase</fullName>
    </submittedName>
</protein>
<sequence length="317" mass="35639">MDKVCTSLTLSSLDQHQFLARTMDVPVAEDWHVILMNQLTWQPALATERSISFPFIGGGRQVANRFVMADGVNSAGLACAELQFPIRAVYQSNLSTTKLNLTPQDLIFWVLFEHDSVSAVEADLANIELVARPWLVGDKIFSFHWIISDKNGECLIIESTKDGRLVVNSELGVLTNSPDYPTHVANLTTELNTNNGLAALKASAKQRVLANEIPTATNTPTTRFLYAAIAKLGTSQPLNHHEATNWLFNLLDQVAIPFTNDMLEHANYNFTHYQSICDTTELTYRFRSTMPNEKRTVLRFNLTRLLSLYPHQNFLLK</sequence>
<feature type="domain" description="Choloylglycine hydrolase/NAAA C-terminal" evidence="3">
    <location>
        <begin position="5"/>
        <end position="289"/>
    </location>
</feature>
<dbReference type="EMBL" id="AYZR01000009">
    <property type="protein sequence ID" value="KRM93236.1"/>
    <property type="molecule type" value="Genomic_DNA"/>
</dbReference>
<dbReference type="SUPFAM" id="SSF56235">
    <property type="entry name" value="N-terminal nucleophile aminohydrolases (Ntn hydrolases)"/>
    <property type="match status" value="1"/>
</dbReference>
<dbReference type="AlphaFoldDB" id="A0A0R2CUB3"/>
<accession>A0A0R2CUB3</accession>
<dbReference type="InterPro" id="IPR052193">
    <property type="entry name" value="Peptidase_C59"/>
</dbReference>
<evidence type="ECO:0000256" key="1">
    <source>
        <dbReference type="ARBA" id="ARBA00006625"/>
    </source>
</evidence>
<dbReference type="InterPro" id="IPR029055">
    <property type="entry name" value="Ntn_hydrolases_N"/>
</dbReference>
<dbReference type="Proteomes" id="UP000051256">
    <property type="component" value="Unassembled WGS sequence"/>
</dbReference>